<protein>
    <submittedName>
        <fullName evidence="1">Uncharacterized protein</fullName>
    </submittedName>
</protein>
<comment type="caution">
    <text evidence="1">The sequence shown here is derived from an EMBL/GenBank/DDBJ whole genome shotgun (WGS) entry which is preliminary data.</text>
</comment>
<organism evidence="1 2">
    <name type="scientific">Daphnia magna</name>
    <dbReference type="NCBI Taxonomy" id="35525"/>
    <lineage>
        <taxon>Eukaryota</taxon>
        <taxon>Metazoa</taxon>
        <taxon>Ecdysozoa</taxon>
        <taxon>Arthropoda</taxon>
        <taxon>Crustacea</taxon>
        <taxon>Branchiopoda</taxon>
        <taxon>Diplostraca</taxon>
        <taxon>Cladocera</taxon>
        <taxon>Anomopoda</taxon>
        <taxon>Daphniidae</taxon>
        <taxon>Daphnia</taxon>
    </lineage>
</organism>
<evidence type="ECO:0000313" key="1">
    <source>
        <dbReference type="EMBL" id="KZS20751.1"/>
    </source>
</evidence>
<sequence length="96" mass="10794">MISAFKKGPQLRSTTGGLWLSRIFADCRENWNEPARHTGVGSDCERGPTRRLYGHLHIPSSDCTSYVSTNIPYPPVPFILRPPFQPPLSIRSFCCC</sequence>
<dbReference type="Proteomes" id="UP000076858">
    <property type="component" value="Unassembled WGS sequence"/>
</dbReference>
<proteinExistence type="predicted"/>
<dbReference type="EMBL" id="LRGB01000115">
    <property type="protein sequence ID" value="KZS20751.1"/>
    <property type="molecule type" value="Genomic_DNA"/>
</dbReference>
<dbReference type="AlphaFoldDB" id="A0A162RSQ0"/>
<name>A0A162RSQ0_9CRUS</name>
<evidence type="ECO:0000313" key="2">
    <source>
        <dbReference type="Proteomes" id="UP000076858"/>
    </source>
</evidence>
<gene>
    <name evidence="1" type="ORF">APZ42_012409</name>
</gene>
<accession>A0A162RSQ0</accession>
<keyword evidence="2" id="KW-1185">Reference proteome</keyword>
<reference evidence="1 2" key="1">
    <citation type="submission" date="2016-03" db="EMBL/GenBank/DDBJ databases">
        <title>EvidentialGene: Evidence-directed Construction of Genes on Genomes.</title>
        <authorList>
            <person name="Gilbert D.G."/>
            <person name="Choi J.-H."/>
            <person name="Mockaitis K."/>
            <person name="Colbourne J."/>
            <person name="Pfrender M."/>
        </authorList>
    </citation>
    <scope>NUCLEOTIDE SEQUENCE [LARGE SCALE GENOMIC DNA]</scope>
    <source>
        <strain evidence="1 2">Xinb3</strain>
        <tissue evidence="1">Complete organism</tissue>
    </source>
</reference>